<dbReference type="RefSeq" id="WP_104058070.1">
    <property type="nucleotide sequence ID" value="NZ_PREZ01000004.1"/>
</dbReference>
<dbReference type="OrthoDB" id="1647790at2"/>
<dbReference type="AlphaFoldDB" id="A0A2S5GB24"/>
<organism evidence="2 3">
    <name type="scientific">Jeotgalibacillus proteolyticus</name>
    <dbReference type="NCBI Taxonomy" id="2082395"/>
    <lineage>
        <taxon>Bacteria</taxon>
        <taxon>Bacillati</taxon>
        <taxon>Bacillota</taxon>
        <taxon>Bacilli</taxon>
        <taxon>Bacillales</taxon>
        <taxon>Caryophanaceae</taxon>
        <taxon>Jeotgalibacillus</taxon>
    </lineage>
</organism>
<name>A0A2S5GB24_9BACL</name>
<dbReference type="EMBL" id="PREZ01000004">
    <property type="protein sequence ID" value="PPA70121.1"/>
    <property type="molecule type" value="Genomic_DNA"/>
</dbReference>
<feature type="region of interest" description="Disordered" evidence="1">
    <location>
        <begin position="1"/>
        <end position="22"/>
    </location>
</feature>
<evidence type="ECO:0000313" key="3">
    <source>
        <dbReference type="Proteomes" id="UP000239047"/>
    </source>
</evidence>
<evidence type="ECO:0008006" key="4">
    <source>
        <dbReference type="Google" id="ProtNLM"/>
    </source>
</evidence>
<evidence type="ECO:0000313" key="2">
    <source>
        <dbReference type="EMBL" id="PPA70121.1"/>
    </source>
</evidence>
<dbReference type="Proteomes" id="UP000239047">
    <property type="component" value="Unassembled WGS sequence"/>
</dbReference>
<gene>
    <name evidence="2" type="ORF">C4B60_11050</name>
</gene>
<sequence length="106" mass="11955">MQQSTTHSAAGGMKTPSSMTEQDWSTDVLILEKHMNVSYSTALNEASTQPLYDMLASICRENQNQQHKLFQMMQQQGWYTLTPETPQALQQAAQKAKSDLTKLPLH</sequence>
<proteinExistence type="predicted"/>
<comment type="caution">
    <text evidence="2">The sequence shown here is derived from an EMBL/GenBank/DDBJ whole genome shotgun (WGS) entry which is preliminary data.</text>
</comment>
<accession>A0A2S5GB24</accession>
<reference evidence="2 3" key="1">
    <citation type="submission" date="2018-02" db="EMBL/GenBank/DDBJ databases">
        <title>Jeotgalibacillus proteolyticum sp. nov. a protease producing bacterium isolated from ocean sediments of Laizhou Bay.</title>
        <authorList>
            <person name="Li Y."/>
        </authorList>
    </citation>
    <scope>NUCLEOTIDE SEQUENCE [LARGE SCALE GENOMIC DNA]</scope>
    <source>
        <strain evidence="2 3">22-7</strain>
    </source>
</reference>
<dbReference type="Pfam" id="PF07875">
    <property type="entry name" value="Coat_F"/>
    <property type="match status" value="1"/>
</dbReference>
<protein>
    <recommendedName>
        <fullName evidence="4">Spore coat protein</fullName>
    </recommendedName>
</protein>
<evidence type="ECO:0000256" key="1">
    <source>
        <dbReference type="SAM" id="MobiDB-lite"/>
    </source>
</evidence>
<keyword evidence="3" id="KW-1185">Reference proteome</keyword>
<dbReference type="InterPro" id="IPR012851">
    <property type="entry name" value="Spore_coat_CotF-like"/>
</dbReference>